<dbReference type="InterPro" id="IPR023346">
    <property type="entry name" value="Lysozyme-like_dom_sf"/>
</dbReference>
<evidence type="ECO:0000313" key="3">
    <source>
        <dbReference type="Proteomes" id="UP000016567"/>
    </source>
</evidence>
<dbReference type="AlphaFoldDB" id="U3AR32"/>
<feature type="chain" id="PRO_5004638306" description="Transglycosylase SLT domain-containing protein" evidence="1">
    <location>
        <begin position="21"/>
        <end position="172"/>
    </location>
</feature>
<keyword evidence="1" id="KW-0732">Signal</keyword>
<evidence type="ECO:0008006" key="4">
    <source>
        <dbReference type="Google" id="ProtNLM"/>
    </source>
</evidence>
<feature type="signal peptide" evidence="1">
    <location>
        <begin position="1"/>
        <end position="20"/>
    </location>
</feature>
<accession>U3AR32</accession>
<dbReference type="EMBL" id="BATL01000039">
    <property type="protein sequence ID" value="GAD76210.1"/>
    <property type="molecule type" value="Genomic_DNA"/>
</dbReference>
<dbReference type="SUPFAM" id="SSF53955">
    <property type="entry name" value="Lysozyme-like"/>
    <property type="match status" value="1"/>
</dbReference>
<dbReference type="eggNOG" id="COG0741">
    <property type="taxonomic scope" value="Bacteria"/>
</dbReference>
<dbReference type="OrthoDB" id="5945995at2"/>
<evidence type="ECO:0000256" key="1">
    <source>
        <dbReference type="SAM" id="SignalP"/>
    </source>
</evidence>
<organism evidence="2 3">
    <name type="scientific">Vibrio azureus NBRC 104587</name>
    <dbReference type="NCBI Taxonomy" id="1219077"/>
    <lineage>
        <taxon>Bacteria</taxon>
        <taxon>Pseudomonadati</taxon>
        <taxon>Pseudomonadota</taxon>
        <taxon>Gammaproteobacteria</taxon>
        <taxon>Vibrionales</taxon>
        <taxon>Vibrionaceae</taxon>
        <taxon>Vibrio</taxon>
    </lineage>
</organism>
<name>U3AR32_9VIBR</name>
<dbReference type="Proteomes" id="UP000016567">
    <property type="component" value="Unassembled WGS sequence"/>
</dbReference>
<comment type="caution">
    <text evidence="2">The sequence shown here is derived from an EMBL/GenBank/DDBJ whole genome shotgun (WGS) entry which is preliminary data.</text>
</comment>
<protein>
    <recommendedName>
        <fullName evidence="4">Transglycosylase SLT domain-containing protein</fullName>
    </recommendedName>
</protein>
<dbReference type="RefSeq" id="WP_021709960.1">
    <property type="nucleotide sequence ID" value="NZ_BAOB01000300.1"/>
</dbReference>
<dbReference type="STRING" id="1219077.VAZ01S_039_00350"/>
<sequence>MVTRSALIMMLALCTASAQADIPPLYQRVAQKHGIPAKVLYSLALGESKARLTSGQVRPWPWTLNVRGKPYFYASYDEACRALHRFMTQTHLVDIGLTQHNWRWQKAHFSSPCAVFDPVANLNHAATLLLEGKRKHGNWVNAAGYFHRPAGGPKARRYEAIFIAHLKQLSHL</sequence>
<evidence type="ECO:0000313" key="2">
    <source>
        <dbReference type="EMBL" id="GAD76210.1"/>
    </source>
</evidence>
<proteinExistence type="predicted"/>
<gene>
    <name evidence="2" type="ORF">VAZ01S_039_00350</name>
</gene>
<reference evidence="2 3" key="1">
    <citation type="submission" date="2013-09" db="EMBL/GenBank/DDBJ databases">
        <title>Whole genome shotgun sequence of Vibrio azureus NBRC 104587.</title>
        <authorList>
            <person name="Isaki S."/>
            <person name="Hosoyama A."/>
            <person name="Numata M."/>
            <person name="Hashimoto M."/>
            <person name="Hosoyama Y."/>
            <person name="Tsuchikane K."/>
            <person name="Noguchi M."/>
            <person name="Hirakata S."/>
            <person name="Ichikawa N."/>
            <person name="Ohji S."/>
            <person name="Yamazoe A."/>
            <person name="Fujita N."/>
        </authorList>
    </citation>
    <scope>NUCLEOTIDE SEQUENCE [LARGE SCALE GENOMIC DNA]</scope>
    <source>
        <strain evidence="2 3">NBRC 104587</strain>
    </source>
</reference>
<keyword evidence="3" id="KW-1185">Reference proteome</keyword>